<sequence>MAPKKPARKQQVVVSDATGAQQAAPAAPNGRPQQQQAPRQTNSAVGRKFAGRRRNYCLLTGGVITCNVVGCRYQPFVRDGQQNPAFCGRAFINRSQAAAHLIADHNQSGAVAYAEDFPALPEGYRYPPEEDTLKVLLHSLIATAAGKDKESAAKANHILANFNACRKCYDDSMKEDRVQVKLRLLLHHNATEQHMVSGRGSVLNGRQTCRDHTELISLLDATGEYAMSKFSPDIDIWDNPIVSKPSNKRPQSGDVSEDEDGDEEASGEAESDAVQAGARHPSGSLLGLLAASAAAEAQGGGFFMPAQLRSNGLPPLPPQHAGAALGASGFGQGSQVHPMAPGPYATATYGQGMSGGNGSTQGTAATPLPLTMGASGFGQGSQVHPMAPGPYAAAAYGQGMTGGNGSTQGTAATPLPLTMGASGFGQGSQVHPMAPGPYAAAAYGQGMTGGNGSTQGTAATPLPLNRGASGFGQGPQVHPIAPGPHAAATSGQGMSGDAPAGSSSSNVFYEKAKAGLSQCCNPQWKGAADLLKRSRALFSTGQSYDKDLYGDADITEACTEVLELLSKKPDLERKLAENSQRTAYATRARNYEEVAMKQESTRENVVKPLLHAAQMVVAQLQQSHQDLTDAATSRHEAAHQLLQKISFEAHSLVQYDYQLSAVLMDIVQYVKAKLVEANATNDSLSNLESSLRTHHEAFPKPVTDPGPLMTVADCKNLEEDSVLSSCAYQLNVLKQTAEAVHVPAEAQTGLTPIKEHGLPAGEGGCAVLDHTNILSKVLETQMDE</sequence>
<accession>A0AAD3HLU6</accession>
<reference evidence="2 3" key="1">
    <citation type="journal article" date="2021" name="Sci. Rep.">
        <title>Genome sequencing of the multicellular alga Astrephomene provides insights into convergent evolution of germ-soma differentiation.</title>
        <authorList>
            <person name="Yamashita S."/>
            <person name="Yamamoto K."/>
            <person name="Matsuzaki R."/>
            <person name="Suzuki S."/>
            <person name="Yamaguchi H."/>
            <person name="Hirooka S."/>
            <person name="Minakuchi Y."/>
            <person name="Miyagishima S."/>
            <person name="Kawachi M."/>
            <person name="Toyoda A."/>
            <person name="Nozaki H."/>
        </authorList>
    </citation>
    <scope>NUCLEOTIDE SEQUENCE [LARGE SCALE GENOMIC DNA]</scope>
    <source>
        <strain evidence="2 3">NIES-4017</strain>
    </source>
</reference>
<feature type="region of interest" description="Disordered" evidence="1">
    <location>
        <begin position="481"/>
        <end position="500"/>
    </location>
</feature>
<dbReference type="EMBL" id="BMAR01000009">
    <property type="protein sequence ID" value="GFR45095.1"/>
    <property type="molecule type" value="Genomic_DNA"/>
</dbReference>
<evidence type="ECO:0000313" key="3">
    <source>
        <dbReference type="Proteomes" id="UP001054857"/>
    </source>
</evidence>
<proteinExistence type="predicted"/>
<evidence type="ECO:0000256" key="1">
    <source>
        <dbReference type="SAM" id="MobiDB-lite"/>
    </source>
</evidence>
<feature type="region of interest" description="Disordered" evidence="1">
    <location>
        <begin position="1"/>
        <end position="46"/>
    </location>
</feature>
<keyword evidence="3" id="KW-1185">Reference proteome</keyword>
<comment type="caution">
    <text evidence="2">The sequence shown here is derived from an EMBL/GenBank/DDBJ whole genome shotgun (WGS) entry which is preliminary data.</text>
</comment>
<feature type="compositionally biased region" description="Acidic residues" evidence="1">
    <location>
        <begin position="255"/>
        <end position="271"/>
    </location>
</feature>
<feature type="compositionally biased region" description="Low complexity" evidence="1">
    <location>
        <begin position="17"/>
        <end position="42"/>
    </location>
</feature>
<dbReference type="AlphaFoldDB" id="A0AAD3HLU6"/>
<feature type="region of interest" description="Disordered" evidence="1">
    <location>
        <begin position="238"/>
        <end position="279"/>
    </location>
</feature>
<protein>
    <submittedName>
        <fullName evidence="2">Uncharacterized protein</fullName>
    </submittedName>
</protein>
<evidence type="ECO:0000313" key="2">
    <source>
        <dbReference type="EMBL" id="GFR45095.1"/>
    </source>
</evidence>
<dbReference type="Proteomes" id="UP001054857">
    <property type="component" value="Unassembled WGS sequence"/>
</dbReference>
<name>A0AAD3HLU6_9CHLO</name>
<gene>
    <name evidence="2" type="ORF">Agub_g6471</name>
</gene>
<organism evidence="2 3">
    <name type="scientific">Astrephomene gubernaculifera</name>
    <dbReference type="NCBI Taxonomy" id="47775"/>
    <lineage>
        <taxon>Eukaryota</taxon>
        <taxon>Viridiplantae</taxon>
        <taxon>Chlorophyta</taxon>
        <taxon>core chlorophytes</taxon>
        <taxon>Chlorophyceae</taxon>
        <taxon>CS clade</taxon>
        <taxon>Chlamydomonadales</taxon>
        <taxon>Astrephomenaceae</taxon>
        <taxon>Astrephomene</taxon>
    </lineage>
</organism>